<keyword evidence="3" id="KW-1185">Reference proteome</keyword>
<gene>
    <name evidence="2" type="ORF">GCM10007964_06650</name>
</gene>
<dbReference type="AlphaFoldDB" id="A0A917QSW3"/>
<protein>
    <submittedName>
        <fullName evidence="2">Uncharacterized protein</fullName>
    </submittedName>
</protein>
<dbReference type="EMBL" id="BMNT01000003">
    <property type="protein sequence ID" value="GGK66266.1"/>
    <property type="molecule type" value="Genomic_DNA"/>
</dbReference>
<reference evidence="2" key="1">
    <citation type="journal article" date="2014" name="Int. J. Syst. Evol. Microbiol.">
        <title>Complete genome sequence of Corynebacterium casei LMG S-19264T (=DSM 44701T), isolated from a smear-ripened cheese.</title>
        <authorList>
            <consortium name="US DOE Joint Genome Institute (JGI-PGF)"/>
            <person name="Walter F."/>
            <person name="Albersmeier A."/>
            <person name="Kalinowski J."/>
            <person name="Ruckert C."/>
        </authorList>
    </citation>
    <scope>NUCLEOTIDE SEQUENCE</scope>
    <source>
        <strain evidence="2">JCM 13064</strain>
    </source>
</reference>
<reference evidence="2" key="2">
    <citation type="submission" date="2020-09" db="EMBL/GenBank/DDBJ databases">
        <authorList>
            <person name="Sun Q."/>
            <person name="Ohkuma M."/>
        </authorList>
    </citation>
    <scope>NUCLEOTIDE SEQUENCE</scope>
    <source>
        <strain evidence="2">JCM 13064</strain>
    </source>
</reference>
<accession>A0A917QSW3</accession>
<sequence>MGMVHADDGLDRRGDVAAGAGGGEHERRRVRRQMRGDGPPVPAGAGPERAFPDRKLLWRLMTIVHIGGFYGV</sequence>
<proteinExistence type="predicted"/>
<feature type="region of interest" description="Disordered" evidence="1">
    <location>
        <begin position="1"/>
        <end position="49"/>
    </location>
</feature>
<feature type="compositionally biased region" description="Basic and acidic residues" evidence="1">
    <location>
        <begin position="1"/>
        <end position="15"/>
    </location>
</feature>
<evidence type="ECO:0000256" key="1">
    <source>
        <dbReference type="SAM" id="MobiDB-lite"/>
    </source>
</evidence>
<evidence type="ECO:0000313" key="3">
    <source>
        <dbReference type="Proteomes" id="UP000645217"/>
    </source>
</evidence>
<name>A0A917QSW3_9ACTN</name>
<evidence type="ECO:0000313" key="2">
    <source>
        <dbReference type="EMBL" id="GGK66266.1"/>
    </source>
</evidence>
<comment type="caution">
    <text evidence="2">The sequence shown here is derived from an EMBL/GenBank/DDBJ whole genome shotgun (WGS) entry which is preliminary data.</text>
</comment>
<organism evidence="2 3">
    <name type="scientific">Sphaerisporangium melleum</name>
    <dbReference type="NCBI Taxonomy" id="321316"/>
    <lineage>
        <taxon>Bacteria</taxon>
        <taxon>Bacillati</taxon>
        <taxon>Actinomycetota</taxon>
        <taxon>Actinomycetes</taxon>
        <taxon>Streptosporangiales</taxon>
        <taxon>Streptosporangiaceae</taxon>
        <taxon>Sphaerisporangium</taxon>
    </lineage>
</organism>
<dbReference type="Proteomes" id="UP000645217">
    <property type="component" value="Unassembled WGS sequence"/>
</dbReference>